<protein>
    <submittedName>
        <fullName evidence="1">Uncharacterized protein</fullName>
    </submittedName>
</protein>
<reference evidence="1 2" key="1">
    <citation type="submission" date="2024-02" db="EMBL/GenBank/DDBJ databases">
        <authorList>
            <person name="Vignale AGUSTIN F."/>
            <person name="Sosa J E."/>
            <person name="Modenutti C."/>
        </authorList>
    </citation>
    <scope>NUCLEOTIDE SEQUENCE [LARGE SCALE GENOMIC DNA]</scope>
</reference>
<dbReference type="Proteomes" id="UP001642360">
    <property type="component" value="Unassembled WGS sequence"/>
</dbReference>
<sequence>MLCARCLAFEASTEKTNYWARLQIHGSGSVQTILSPKAPNLFFLYEPITLEVHLSSHPEPGYWPTGSSTDWFRSIDQTGSDNFTFVSDRFRYVASVRLFLLLFWSDPLPGSIPALVSCVVGPVQYIPGSVYSGSVYSSFG</sequence>
<proteinExistence type="predicted"/>
<organism evidence="1 2">
    <name type="scientific">Ilex paraguariensis</name>
    <name type="common">yerba mate</name>
    <dbReference type="NCBI Taxonomy" id="185542"/>
    <lineage>
        <taxon>Eukaryota</taxon>
        <taxon>Viridiplantae</taxon>
        <taxon>Streptophyta</taxon>
        <taxon>Embryophyta</taxon>
        <taxon>Tracheophyta</taxon>
        <taxon>Spermatophyta</taxon>
        <taxon>Magnoliopsida</taxon>
        <taxon>eudicotyledons</taxon>
        <taxon>Gunneridae</taxon>
        <taxon>Pentapetalae</taxon>
        <taxon>asterids</taxon>
        <taxon>campanulids</taxon>
        <taxon>Aquifoliales</taxon>
        <taxon>Aquifoliaceae</taxon>
        <taxon>Ilex</taxon>
    </lineage>
</organism>
<name>A0ABC8UAB0_9AQUA</name>
<comment type="caution">
    <text evidence="1">The sequence shown here is derived from an EMBL/GenBank/DDBJ whole genome shotgun (WGS) entry which is preliminary data.</text>
</comment>
<dbReference type="EMBL" id="CAUOFW020007280">
    <property type="protein sequence ID" value="CAK9178690.1"/>
    <property type="molecule type" value="Genomic_DNA"/>
</dbReference>
<gene>
    <name evidence="1" type="ORF">ILEXP_LOCUS48611</name>
</gene>
<keyword evidence="2" id="KW-1185">Reference proteome</keyword>
<evidence type="ECO:0000313" key="2">
    <source>
        <dbReference type="Proteomes" id="UP001642360"/>
    </source>
</evidence>
<accession>A0ABC8UAB0</accession>
<evidence type="ECO:0000313" key="1">
    <source>
        <dbReference type="EMBL" id="CAK9178690.1"/>
    </source>
</evidence>
<dbReference type="AlphaFoldDB" id="A0ABC8UAB0"/>